<dbReference type="AlphaFoldDB" id="A0A1I5STA6"/>
<evidence type="ECO:0008006" key="4">
    <source>
        <dbReference type="Google" id="ProtNLM"/>
    </source>
</evidence>
<dbReference type="STRING" id="223786.SAMN05216234_13710"/>
<dbReference type="EMBL" id="FOXB01000037">
    <property type="protein sequence ID" value="SFP74000.1"/>
    <property type="molecule type" value="Genomic_DNA"/>
</dbReference>
<accession>A0A1I5STA6</accession>
<feature type="coiled-coil region" evidence="1">
    <location>
        <begin position="140"/>
        <end position="167"/>
    </location>
</feature>
<reference evidence="2 3" key="1">
    <citation type="submission" date="2016-10" db="EMBL/GenBank/DDBJ databases">
        <authorList>
            <person name="de Groot N.N."/>
        </authorList>
    </citation>
    <scope>NUCLEOTIDE SEQUENCE [LARGE SCALE GENOMIC DNA]</scope>
    <source>
        <strain evidence="2 3">EP1-55-1</strain>
    </source>
</reference>
<dbReference type="InterPro" id="IPR021804">
    <property type="entry name" value="DUF3375"/>
</dbReference>
<dbReference type="Pfam" id="PF11855">
    <property type="entry name" value="DUF3375"/>
    <property type="match status" value="1"/>
</dbReference>
<dbReference type="Proteomes" id="UP000199227">
    <property type="component" value="Unassembled WGS sequence"/>
</dbReference>
<keyword evidence="1" id="KW-0175">Coiled coil</keyword>
<dbReference type="RefSeq" id="WP_092913539.1">
    <property type="nucleotide sequence ID" value="NZ_FOXB01000037.1"/>
</dbReference>
<name>A0A1I5STA6_9BACT</name>
<evidence type="ECO:0000313" key="3">
    <source>
        <dbReference type="Proteomes" id="UP000199227"/>
    </source>
</evidence>
<keyword evidence="3" id="KW-1185">Reference proteome</keyword>
<evidence type="ECO:0000313" key="2">
    <source>
        <dbReference type="EMBL" id="SFP74000.1"/>
    </source>
</evidence>
<organism evidence="2 3">
    <name type="scientific">Hydrogenimonas thermophila</name>
    <dbReference type="NCBI Taxonomy" id="223786"/>
    <lineage>
        <taxon>Bacteria</taxon>
        <taxon>Pseudomonadati</taxon>
        <taxon>Campylobacterota</taxon>
        <taxon>Epsilonproteobacteria</taxon>
        <taxon>Campylobacterales</taxon>
        <taxon>Hydrogenimonadaceae</taxon>
        <taxon>Hydrogenimonas</taxon>
    </lineage>
</organism>
<sequence length="474" mass="55488">MTFDYLKALKSSKPALRLIGSDHFAMILSWMHALFIAQNRRRAPHRVVLQSLEDHLFDLNSRFNNPFPQTAKHYLDTFVKAEYGYMRRYYENEELFYELTPDTYRVLEFVESLQRKEFVGSGTKFSLIFELLEKLEYEALLDTEERLASIDARIAKLQQEREKIATEEGVVDETQIKEIVSEVITLSRRLLYDFSDIEYNFRALNRETKEKIATAFKSKSEVLDFVFDSEEAIKNSDQGKSFFAFWELLTSEKNEKLEELGEKLYSIESVAEADKDRQLANFKYDLVVSAHQVQIMVNRLIEQLRRFIDERAWLENRRVLELISSIEKRTLALKHYPKNRDFMTVARPGIDVAMPLEKRMFEPQEVGSFNAELKEDTIDLDITEALFDKFWVDETQLHRNIIELLQHHSQISLKEIVDAYPVSKGVAEIVGYLSLATTLSIGYINESAKEELEVEDVDGRKLVVRVPKILFIRE</sequence>
<dbReference type="OrthoDB" id="138803at2"/>
<evidence type="ECO:0000256" key="1">
    <source>
        <dbReference type="SAM" id="Coils"/>
    </source>
</evidence>
<protein>
    <recommendedName>
        <fullName evidence="4">DUF3375 domain-containing protein</fullName>
    </recommendedName>
</protein>
<gene>
    <name evidence="2" type="ORF">SAMN05216234_13710</name>
</gene>
<proteinExistence type="predicted"/>